<evidence type="ECO:0000256" key="1">
    <source>
        <dbReference type="SAM" id="MobiDB-lite"/>
    </source>
</evidence>
<protein>
    <submittedName>
        <fullName evidence="3">Uncharacterized protein</fullName>
    </submittedName>
</protein>
<name>A0A679J5Z9_9HYPH</name>
<sequence>MTMIKTVSAVVFASACTLATLTGASQARPAPHRTESPTITGSIPAPAQSAYWLGGPDTDSGNAKNPALPGYAQARGQETGGPARELIPN</sequence>
<feature type="region of interest" description="Disordered" evidence="1">
    <location>
        <begin position="22"/>
        <end position="89"/>
    </location>
</feature>
<dbReference type="EMBL" id="LR743504">
    <property type="protein sequence ID" value="CAA2102158.1"/>
    <property type="molecule type" value="Genomic_DNA"/>
</dbReference>
<reference evidence="3" key="1">
    <citation type="submission" date="2019-12" db="EMBL/GenBank/DDBJ databases">
        <authorList>
            <person name="Cremers G."/>
        </authorList>
    </citation>
    <scope>NUCLEOTIDE SEQUENCE</scope>
    <source>
        <strain evidence="3">Mbul1</strain>
    </source>
</reference>
<keyword evidence="2" id="KW-0732">Signal</keyword>
<gene>
    <name evidence="3" type="ORF">MBUL_01544</name>
</gene>
<accession>A0A679J5Z9</accession>
<feature type="chain" id="PRO_5025676851" evidence="2">
    <location>
        <begin position="28"/>
        <end position="89"/>
    </location>
</feature>
<evidence type="ECO:0000313" key="3">
    <source>
        <dbReference type="EMBL" id="CAA2102158.1"/>
    </source>
</evidence>
<evidence type="ECO:0000256" key="2">
    <source>
        <dbReference type="SAM" id="SignalP"/>
    </source>
</evidence>
<proteinExistence type="predicted"/>
<dbReference type="PROSITE" id="PS51257">
    <property type="entry name" value="PROKAR_LIPOPROTEIN"/>
    <property type="match status" value="1"/>
</dbReference>
<dbReference type="AlphaFoldDB" id="A0A679J5Z9"/>
<organism evidence="3">
    <name type="scientific">Methylobacterium bullatum</name>
    <dbReference type="NCBI Taxonomy" id="570505"/>
    <lineage>
        <taxon>Bacteria</taxon>
        <taxon>Pseudomonadati</taxon>
        <taxon>Pseudomonadota</taxon>
        <taxon>Alphaproteobacteria</taxon>
        <taxon>Hyphomicrobiales</taxon>
        <taxon>Methylobacteriaceae</taxon>
        <taxon>Methylobacterium</taxon>
    </lineage>
</organism>
<feature type="signal peptide" evidence="2">
    <location>
        <begin position="1"/>
        <end position="27"/>
    </location>
</feature>